<accession>A0A0F9JKM5</accession>
<reference evidence="1" key="1">
    <citation type="journal article" date="2015" name="Nature">
        <title>Complex archaea that bridge the gap between prokaryotes and eukaryotes.</title>
        <authorList>
            <person name="Spang A."/>
            <person name="Saw J.H."/>
            <person name="Jorgensen S.L."/>
            <person name="Zaremba-Niedzwiedzka K."/>
            <person name="Martijn J."/>
            <person name="Lind A.E."/>
            <person name="van Eijk R."/>
            <person name="Schleper C."/>
            <person name="Guy L."/>
            <person name="Ettema T.J."/>
        </authorList>
    </citation>
    <scope>NUCLEOTIDE SEQUENCE</scope>
</reference>
<name>A0A0F9JKM5_9ZZZZ</name>
<evidence type="ECO:0000313" key="1">
    <source>
        <dbReference type="EMBL" id="KKL99522.1"/>
    </source>
</evidence>
<proteinExistence type="predicted"/>
<organism evidence="1">
    <name type="scientific">marine sediment metagenome</name>
    <dbReference type="NCBI Taxonomy" id="412755"/>
    <lineage>
        <taxon>unclassified sequences</taxon>
        <taxon>metagenomes</taxon>
        <taxon>ecological metagenomes</taxon>
    </lineage>
</organism>
<sequence>MKVRKLKRCPCCNRDMNTLDKKGHRWAVTITYEGAGPHVQVRCRCGIQTKKVHIRDRDTVYKIWNRRVAL</sequence>
<dbReference type="AlphaFoldDB" id="A0A0F9JKM5"/>
<dbReference type="EMBL" id="LAZR01017654">
    <property type="protein sequence ID" value="KKL99522.1"/>
    <property type="molecule type" value="Genomic_DNA"/>
</dbReference>
<protein>
    <submittedName>
        <fullName evidence="1">Uncharacterized protein</fullName>
    </submittedName>
</protein>
<comment type="caution">
    <text evidence="1">The sequence shown here is derived from an EMBL/GenBank/DDBJ whole genome shotgun (WGS) entry which is preliminary data.</text>
</comment>
<gene>
    <name evidence="1" type="ORF">LCGC14_1813520</name>
</gene>